<dbReference type="Gene3D" id="2.160.10.10">
    <property type="entry name" value="Hexapeptide repeat proteins"/>
    <property type="match status" value="1"/>
</dbReference>
<organism evidence="1 2">
    <name type="scientific">Brevundimonas guildfordensis</name>
    <dbReference type="NCBI Taxonomy" id="2762241"/>
    <lineage>
        <taxon>Bacteria</taxon>
        <taxon>Pseudomonadati</taxon>
        <taxon>Pseudomonadota</taxon>
        <taxon>Alphaproteobacteria</taxon>
        <taxon>Caulobacterales</taxon>
        <taxon>Caulobacteraceae</taxon>
        <taxon>Brevundimonas</taxon>
    </lineage>
</organism>
<keyword evidence="2" id="KW-1185">Reference proteome</keyword>
<name>A0ABR8R1A5_9CAUL</name>
<dbReference type="InterPro" id="IPR051159">
    <property type="entry name" value="Hexapeptide_acetyltransf"/>
</dbReference>
<sequence length="94" mass="9650">MIDVATGEIINAGRNDVAIGDHVWIGAGARILKNARIGKGSIVAAVSLVAGKDYPPCSLIAGSPAVVKRSGTSWTRSSIGVGWESTKAKFGLTE</sequence>
<dbReference type="SUPFAM" id="SSF51161">
    <property type="entry name" value="Trimeric LpxA-like enzymes"/>
    <property type="match status" value="1"/>
</dbReference>
<dbReference type="Pfam" id="PF00132">
    <property type="entry name" value="Hexapep"/>
    <property type="match status" value="1"/>
</dbReference>
<dbReference type="InterPro" id="IPR001451">
    <property type="entry name" value="Hexapep"/>
</dbReference>
<proteinExistence type="predicted"/>
<dbReference type="EMBL" id="JACSQU010000002">
    <property type="protein sequence ID" value="MBD7941567.1"/>
    <property type="molecule type" value="Genomic_DNA"/>
</dbReference>
<evidence type="ECO:0008006" key="3">
    <source>
        <dbReference type="Google" id="ProtNLM"/>
    </source>
</evidence>
<comment type="caution">
    <text evidence="1">The sequence shown here is derived from an EMBL/GenBank/DDBJ whole genome shotgun (WGS) entry which is preliminary data.</text>
</comment>
<dbReference type="Proteomes" id="UP000638918">
    <property type="component" value="Unassembled WGS sequence"/>
</dbReference>
<evidence type="ECO:0000313" key="1">
    <source>
        <dbReference type="EMBL" id="MBD7941567.1"/>
    </source>
</evidence>
<dbReference type="InterPro" id="IPR011004">
    <property type="entry name" value="Trimer_LpxA-like_sf"/>
</dbReference>
<protein>
    <recommendedName>
        <fullName evidence="3">Acyltransferase</fullName>
    </recommendedName>
</protein>
<accession>A0ABR8R1A5</accession>
<evidence type="ECO:0000313" key="2">
    <source>
        <dbReference type="Proteomes" id="UP000638918"/>
    </source>
</evidence>
<gene>
    <name evidence="1" type="ORF">H9656_09230</name>
</gene>
<reference evidence="1 2" key="1">
    <citation type="submission" date="2020-08" db="EMBL/GenBank/DDBJ databases">
        <title>A Genomic Blueprint of the Chicken Gut Microbiome.</title>
        <authorList>
            <person name="Gilroy R."/>
            <person name="Ravi A."/>
            <person name="Getino M."/>
            <person name="Pursley I."/>
            <person name="Horton D.L."/>
            <person name="Alikhan N.-F."/>
            <person name="Baker D."/>
            <person name="Gharbi K."/>
            <person name="Hall N."/>
            <person name="Watson M."/>
            <person name="Adriaenssens E.M."/>
            <person name="Foster-Nyarko E."/>
            <person name="Jarju S."/>
            <person name="Secka A."/>
            <person name="Antonio M."/>
            <person name="Oren A."/>
            <person name="Chaudhuri R."/>
            <person name="La Ragione R.M."/>
            <person name="Hildebrand F."/>
            <person name="Pallen M.J."/>
        </authorList>
    </citation>
    <scope>NUCLEOTIDE SEQUENCE [LARGE SCALE GENOMIC DNA]</scope>
    <source>
        <strain evidence="1 2">Sa3CVA3</strain>
    </source>
</reference>
<dbReference type="PANTHER" id="PTHR23416">
    <property type="entry name" value="SIALIC ACID SYNTHASE-RELATED"/>
    <property type="match status" value="1"/>
</dbReference>